<reference evidence="1 2" key="1">
    <citation type="submission" date="2023-11" db="EMBL/GenBank/DDBJ databases">
        <title>Halocaridina rubra genome assembly.</title>
        <authorList>
            <person name="Smith C."/>
        </authorList>
    </citation>
    <scope>NUCLEOTIDE SEQUENCE [LARGE SCALE GENOMIC DNA]</scope>
    <source>
        <strain evidence="1">EP-1</strain>
        <tissue evidence="1">Whole</tissue>
    </source>
</reference>
<accession>A0AAN8WZI2</accession>
<proteinExistence type="predicted"/>
<evidence type="ECO:0000313" key="2">
    <source>
        <dbReference type="Proteomes" id="UP001381693"/>
    </source>
</evidence>
<protein>
    <submittedName>
        <fullName evidence="1">Uncharacterized protein</fullName>
    </submittedName>
</protein>
<dbReference type="Proteomes" id="UP001381693">
    <property type="component" value="Unassembled WGS sequence"/>
</dbReference>
<comment type="caution">
    <text evidence="1">The sequence shown here is derived from an EMBL/GenBank/DDBJ whole genome shotgun (WGS) entry which is preliminary data.</text>
</comment>
<evidence type="ECO:0000313" key="1">
    <source>
        <dbReference type="EMBL" id="KAK7073817.1"/>
    </source>
</evidence>
<name>A0AAN8WZI2_HALRR</name>
<organism evidence="1 2">
    <name type="scientific">Halocaridina rubra</name>
    <name type="common">Hawaiian red shrimp</name>
    <dbReference type="NCBI Taxonomy" id="373956"/>
    <lineage>
        <taxon>Eukaryota</taxon>
        <taxon>Metazoa</taxon>
        <taxon>Ecdysozoa</taxon>
        <taxon>Arthropoda</taxon>
        <taxon>Crustacea</taxon>
        <taxon>Multicrustacea</taxon>
        <taxon>Malacostraca</taxon>
        <taxon>Eumalacostraca</taxon>
        <taxon>Eucarida</taxon>
        <taxon>Decapoda</taxon>
        <taxon>Pleocyemata</taxon>
        <taxon>Caridea</taxon>
        <taxon>Atyoidea</taxon>
        <taxon>Atyidae</taxon>
        <taxon>Halocaridina</taxon>
    </lineage>
</organism>
<dbReference type="EMBL" id="JAXCGZ010012056">
    <property type="protein sequence ID" value="KAK7073817.1"/>
    <property type="molecule type" value="Genomic_DNA"/>
</dbReference>
<sequence>MAQSMDPLQLVKRQRTSARCWGTRQTKALRDLLETTSIREFQLKSSIDVFNSRLSTLDEKQAELEVLIPEKELEDCIDEADTVRRTSLQV</sequence>
<gene>
    <name evidence="1" type="ORF">SK128_028089</name>
</gene>
<dbReference type="AlphaFoldDB" id="A0AAN8WZI2"/>
<keyword evidence="2" id="KW-1185">Reference proteome</keyword>
<feature type="non-terminal residue" evidence="1">
    <location>
        <position position="90"/>
    </location>
</feature>